<dbReference type="OrthoDB" id="5188325at2"/>
<gene>
    <name evidence="2" type="ORF">BLA24_18965</name>
</gene>
<name>A0A2G1XHW4_STRCJ</name>
<dbReference type="SUPFAM" id="SSF52091">
    <property type="entry name" value="SpoIIaa-like"/>
    <property type="match status" value="1"/>
</dbReference>
<accession>A0A2G1XHW4</accession>
<dbReference type="PANTHER" id="PTHR33495:SF2">
    <property type="entry name" value="ANTI-SIGMA FACTOR ANTAGONIST TM_1081-RELATED"/>
    <property type="match status" value="1"/>
</dbReference>
<protein>
    <recommendedName>
        <fullName evidence="1">STAS domain-containing protein</fullName>
    </recommendedName>
</protein>
<keyword evidence="3" id="KW-1185">Reference proteome</keyword>
<dbReference type="Proteomes" id="UP000222531">
    <property type="component" value="Unassembled WGS sequence"/>
</dbReference>
<dbReference type="PANTHER" id="PTHR33495">
    <property type="entry name" value="ANTI-SIGMA FACTOR ANTAGONIST TM_1081-RELATED-RELATED"/>
    <property type="match status" value="1"/>
</dbReference>
<dbReference type="InterPro" id="IPR002645">
    <property type="entry name" value="STAS_dom"/>
</dbReference>
<evidence type="ECO:0000259" key="1">
    <source>
        <dbReference type="PROSITE" id="PS50801"/>
    </source>
</evidence>
<comment type="caution">
    <text evidence="2">The sequence shown here is derived from an EMBL/GenBank/DDBJ whole genome shotgun (WGS) entry which is preliminary data.</text>
</comment>
<dbReference type="PROSITE" id="PS50801">
    <property type="entry name" value="STAS"/>
    <property type="match status" value="1"/>
</dbReference>
<evidence type="ECO:0000313" key="2">
    <source>
        <dbReference type="EMBL" id="PHQ50838.1"/>
    </source>
</evidence>
<dbReference type="InterPro" id="IPR036513">
    <property type="entry name" value="STAS_dom_sf"/>
</dbReference>
<dbReference type="RefSeq" id="WP_099200151.1">
    <property type="nucleotide sequence ID" value="NZ_PKFQ01000001.1"/>
</dbReference>
<dbReference type="AlphaFoldDB" id="A0A2G1XHW4"/>
<dbReference type="GO" id="GO:0043856">
    <property type="term" value="F:anti-sigma factor antagonist activity"/>
    <property type="evidence" value="ECO:0007669"/>
    <property type="project" value="TreeGrafter"/>
</dbReference>
<feature type="domain" description="STAS" evidence="1">
    <location>
        <begin position="7"/>
        <end position="98"/>
    </location>
</feature>
<proteinExistence type="predicted"/>
<sequence length="150" mass="15984">MPVLEMLNIYRRNRKNRALITLAGEIDQVSAPLVSATLERCLREGIRTIDVDLTPVTFCDCSGLNAFLRASHHTIAAGGSLRLHYPPPTLVRILTLTGTGPLLLGLSAAPVESLRQERPGRGLPASRPSPVHGAIERRGALVPAVAGGVL</sequence>
<dbReference type="Pfam" id="PF01740">
    <property type="entry name" value="STAS"/>
    <property type="match status" value="1"/>
</dbReference>
<reference evidence="2 3" key="1">
    <citation type="journal article" date="2017" name="Biochemistry">
        <title>Identification of the Biosynthetic Pathway for the Antibiotic Bicyclomycin.</title>
        <authorList>
            <person name="Patteson J."/>
            <person name="Cai W."/>
            <person name="Johnson R.A."/>
            <person name="Santa Maria K."/>
            <person name="Li B."/>
        </authorList>
    </citation>
    <scope>NUCLEOTIDE SEQUENCE [LARGE SCALE GENOMIC DNA]</scope>
    <source>
        <strain evidence="2 3">ATCC 21532</strain>
    </source>
</reference>
<dbReference type="Gene3D" id="3.30.750.24">
    <property type="entry name" value="STAS domain"/>
    <property type="match status" value="1"/>
</dbReference>
<organism evidence="2 3">
    <name type="scientific">Streptomyces cinnamoneus</name>
    <name type="common">Streptoverticillium cinnamoneum</name>
    <dbReference type="NCBI Taxonomy" id="53446"/>
    <lineage>
        <taxon>Bacteria</taxon>
        <taxon>Bacillati</taxon>
        <taxon>Actinomycetota</taxon>
        <taxon>Actinomycetes</taxon>
        <taxon>Kitasatosporales</taxon>
        <taxon>Streptomycetaceae</taxon>
        <taxon>Streptomyces</taxon>
        <taxon>Streptomyces cinnamoneus group</taxon>
    </lineage>
</organism>
<dbReference type="CDD" id="cd07043">
    <property type="entry name" value="STAS_anti-anti-sigma_factors"/>
    <property type="match status" value="1"/>
</dbReference>
<evidence type="ECO:0000313" key="3">
    <source>
        <dbReference type="Proteomes" id="UP000222531"/>
    </source>
</evidence>
<dbReference type="EMBL" id="NHZO01000148">
    <property type="protein sequence ID" value="PHQ50838.1"/>
    <property type="molecule type" value="Genomic_DNA"/>
</dbReference>